<sequence>MSLMVAFAAVSTGACGMTSDDVIATIGLPSTETAGPDAEVQGLPPRLPRADGSATAMHVTPEQRGYLDALDDAGVHTSNELVALSIGSYVCQAHAAEQSDQAVWDFVLPMVRDDVHDSLPGDEAPPAGQVDTVTADYIRIATERLC</sequence>
<evidence type="ECO:0000313" key="2">
    <source>
        <dbReference type="EMBL" id="BBY50963.1"/>
    </source>
</evidence>
<protein>
    <recommendedName>
        <fullName evidence="1">DUF732 domain-containing protein</fullName>
    </recommendedName>
</protein>
<proteinExistence type="predicted"/>
<geneLocation type="plasmid" evidence="3">
    <name>pjcm18538 dna</name>
</geneLocation>
<dbReference type="Proteomes" id="UP000467428">
    <property type="component" value="Chromosome"/>
</dbReference>
<dbReference type="AlphaFoldDB" id="A0A7I7S2P4"/>
<evidence type="ECO:0000259" key="1">
    <source>
        <dbReference type="Pfam" id="PF05305"/>
    </source>
</evidence>
<dbReference type="Pfam" id="PF05305">
    <property type="entry name" value="DUF732"/>
    <property type="match status" value="1"/>
</dbReference>
<dbReference type="KEGG" id="marz:MARA_44310"/>
<dbReference type="EMBL" id="AP022593">
    <property type="protein sequence ID" value="BBY50963.1"/>
    <property type="molecule type" value="Genomic_DNA"/>
</dbReference>
<accession>A0A7I7S2P4</accession>
<evidence type="ECO:0000313" key="3">
    <source>
        <dbReference type="Proteomes" id="UP000467428"/>
    </source>
</evidence>
<reference evidence="2 3" key="1">
    <citation type="journal article" date="2019" name="Emerg. Microbes Infect.">
        <title>Comprehensive subspecies identification of 175 nontuberculous mycobacteria species based on 7547 genomic profiles.</title>
        <authorList>
            <person name="Matsumoto Y."/>
            <person name="Kinjo T."/>
            <person name="Motooka D."/>
            <person name="Nabeya D."/>
            <person name="Jung N."/>
            <person name="Uechi K."/>
            <person name="Horii T."/>
            <person name="Iida T."/>
            <person name="Fujita J."/>
            <person name="Nakamura S."/>
        </authorList>
    </citation>
    <scope>NUCLEOTIDE SEQUENCE [LARGE SCALE GENOMIC DNA]</scope>
    <source>
        <strain evidence="2 3">JCM 18538</strain>
    </source>
</reference>
<name>A0A7I7S2P4_9MYCO</name>
<organism evidence="2 3">
    <name type="scientific">Mycolicibacterium arabiense</name>
    <dbReference type="NCBI Taxonomy" id="1286181"/>
    <lineage>
        <taxon>Bacteria</taxon>
        <taxon>Bacillati</taxon>
        <taxon>Actinomycetota</taxon>
        <taxon>Actinomycetes</taxon>
        <taxon>Mycobacteriales</taxon>
        <taxon>Mycobacteriaceae</taxon>
        <taxon>Mycolicibacterium</taxon>
    </lineage>
</organism>
<feature type="domain" description="DUF732" evidence="1">
    <location>
        <begin position="63"/>
        <end position="106"/>
    </location>
</feature>
<keyword evidence="3" id="KW-1185">Reference proteome</keyword>
<dbReference type="InterPro" id="IPR007969">
    <property type="entry name" value="DUF732"/>
</dbReference>
<gene>
    <name evidence="2" type="ORF">MARA_44310</name>
</gene>